<gene>
    <name evidence="1" type="ORF">L798_04754</name>
</gene>
<accession>A0A067QHN6</accession>
<protein>
    <submittedName>
        <fullName evidence="1">Uncharacterized protein</fullName>
    </submittedName>
</protein>
<evidence type="ECO:0000313" key="2">
    <source>
        <dbReference type="Proteomes" id="UP000027135"/>
    </source>
</evidence>
<dbReference type="InParanoid" id="A0A067QHN6"/>
<proteinExistence type="predicted"/>
<keyword evidence="2" id="KW-1185">Reference proteome</keyword>
<reference evidence="1 2" key="1">
    <citation type="journal article" date="2014" name="Nat. Commun.">
        <title>Molecular traces of alternative social organization in a termite genome.</title>
        <authorList>
            <person name="Terrapon N."/>
            <person name="Li C."/>
            <person name="Robertson H.M."/>
            <person name="Ji L."/>
            <person name="Meng X."/>
            <person name="Booth W."/>
            <person name="Chen Z."/>
            <person name="Childers C.P."/>
            <person name="Glastad K.M."/>
            <person name="Gokhale K."/>
            <person name="Gowin J."/>
            <person name="Gronenberg W."/>
            <person name="Hermansen R.A."/>
            <person name="Hu H."/>
            <person name="Hunt B.G."/>
            <person name="Huylmans A.K."/>
            <person name="Khalil S.M."/>
            <person name="Mitchell R.D."/>
            <person name="Munoz-Torres M.C."/>
            <person name="Mustard J.A."/>
            <person name="Pan H."/>
            <person name="Reese J.T."/>
            <person name="Scharf M.E."/>
            <person name="Sun F."/>
            <person name="Vogel H."/>
            <person name="Xiao J."/>
            <person name="Yang W."/>
            <person name="Yang Z."/>
            <person name="Yang Z."/>
            <person name="Zhou J."/>
            <person name="Zhu J."/>
            <person name="Brent C.S."/>
            <person name="Elsik C.G."/>
            <person name="Goodisman M.A."/>
            <person name="Liberles D.A."/>
            <person name="Roe R.M."/>
            <person name="Vargo E.L."/>
            <person name="Vilcinskas A."/>
            <person name="Wang J."/>
            <person name="Bornberg-Bauer E."/>
            <person name="Korb J."/>
            <person name="Zhang G."/>
            <person name="Liebig J."/>
        </authorList>
    </citation>
    <scope>NUCLEOTIDE SEQUENCE [LARGE SCALE GENOMIC DNA]</scope>
    <source>
        <tissue evidence="1">Whole organism</tissue>
    </source>
</reference>
<organism evidence="1 2">
    <name type="scientific">Zootermopsis nevadensis</name>
    <name type="common">Dampwood termite</name>
    <dbReference type="NCBI Taxonomy" id="136037"/>
    <lineage>
        <taxon>Eukaryota</taxon>
        <taxon>Metazoa</taxon>
        <taxon>Ecdysozoa</taxon>
        <taxon>Arthropoda</taxon>
        <taxon>Hexapoda</taxon>
        <taxon>Insecta</taxon>
        <taxon>Pterygota</taxon>
        <taxon>Neoptera</taxon>
        <taxon>Polyneoptera</taxon>
        <taxon>Dictyoptera</taxon>
        <taxon>Blattodea</taxon>
        <taxon>Blattoidea</taxon>
        <taxon>Termitoidae</taxon>
        <taxon>Termopsidae</taxon>
        <taxon>Zootermopsis</taxon>
    </lineage>
</organism>
<dbReference type="EMBL" id="KK853614">
    <property type="protein sequence ID" value="KDR05001.1"/>
    <property type="molecule type" value="Genomic_DNA"/>
</dbReference>
<dbReference type="Proteomes" id="UP000027135">
    <property type="component" value="Unassembled WGS sequence"/>
</dbReference>
<dbReference type="AlphaFoldDB" id="A0A067QHN6"/>
<evidence type="ECO:0000313" key="1">
    <source>
        <dbReference type="EMBL" id="KDR05001.1"/>
    </source>
</evidence>
<name>A0A067QHN6_ZOONE</name>
<sequence length="106" mass="11985">MPTMNSFKNLTCTSVRLAVRRWKVDSNFPKYTCNGITSTMVATPITAAKPISHHIRYDITSVCNGPNQRYTKKLTLWSNRFTSLDIRLTAWPIVVSLRAVLVNVNA</sequence>